<dbReference type="Proteomes" id="UP000290560">
    <property type="component" value="Unassembled WGS sequence"/>
</dbReference>
<evidence type="ECO:0000313" key="2">
    <source>
        <dbReference type="EMBL" id="RZR71292.1"/>
    </source>
</evidence>
<dbReference type="InterPro" id="IPR042462">
    <property type="entry name" value="ARMC7"/>
</dbReference>
<gene>
    <name evidence="2" type="ORF">BHM03_00004372</name>
</gene>
<proteinExistence type="predicted"/>
<name>A0A445MAK7_ENSVE</name>
<feature type="non-terminal residue" evidence="2">
    <location>
        <position position="1"/>
    </location>
</feature>
<feature type="transmembrane region" description="Helical" evidence="1">
    <location>
        <begin position="66"/>
        <end position="84"/>
    </location>
</feature>
<reference evidence="2" key="1">
    <citation type="journal article" date="2018" name="Data Brief">
        <title>Genome sequence data from 17 accessions of Ensete ventricosum, a staple food crop for millions in Ethiopia.</title>
        <authorList>
            <person name="Yemataw Z."/>
            <person name="Muzemil S."/>
            <person name="Ambachew D."/>
            <person name="Tripathi L."/>
            <person name="Tesfaye K."/>
            <person name="Chala A."/>
            <person name="Farbos A."/>
            <person name="O'Neill P."/>
            <person name="Moore K."/>
            <person name="Grant M."/>
            <person name="Studholme D.J."/>
        </authorList>
    </citation>
    <scope>NUCLEOTIDE SEQUENCE [LARGE SCALE GENOMIC DNA]</scope>
    <source>
        <tissue evidence="2">Leaf</tissue>
    </source>
</reference>
<dbReference type="PANTHER" id="PTHR46263">
    <property type="entry name" value="ARMADILLO REPEAT-CONTAINING PROTEIN 7"/>
    <property type="match status" value="1"/>
</dbReference>
<accession>A0A445MAK7</accession>
<keyword evidence="1" id="KW-0472">Membrane</keyword>
<organism evidence="2">
    <name type="scientific">Ensete ventricosum</name>
    <name type="common">Abyssinian banana</name>
    <name type="synonym">Musa ensete</name>
    <dbReference type="NCBI Taxonomy" id="4639"/>
    <lineage>
        <taxon>Eukaryota</taxon>
        <taxon>Viridiplantae</taxon>
        <taxon>Streptophyta</taxon>
        <taxon>Embryophyta</taxon>
        <taxon>Tracheophyta</taxon>
        <taxon>Spermatophyta</taxon>
        <taxon>Magnoliopsida</taxon>
        <taxon>Liliopsida</taxon>
        <taxon>Zingiberales</taxon>
        <taxon>Musaceae</taxon>
        <taxon>Ensete</taxon>
    </lineage>
</organism>
<keyword evidence="1" id="KW-1133">Transmembrane helix</keyword>
<dbReference type="PANTHER" id="PTHR46263:SF1">
    <property type="entry name" value="ARMADILLO REPEAT-CONTAINING PROTEIN 7"/>
    <property type="match status" value="1"/>
</dbReference>
<evidence type="ECO:0000256" key="1">
    <source>
        <dbReference type="SAM" id="Phobius"/>
    </source>
</evidence>
<protein>
    <submittedName>
        <fullName evidence="2">Uncharacterized protein</fullName>
    </submittedName>
</protein>
<keyword evidence="1" id="KW-0812">Transmembrane</keyword>
<dbReference type="EMBL" id="KV875514">
    <property type="protein sequence ID" value="RZR71292.1"/>
    <property type="molecule type" value="Genomic_DNA"/>
</dbReference>
<dbReference type="AlphaFoldDB" id="A0A445MAK7"/>
<sequence>ENQCQFGREAAVEVAAEMFTNDKRQAERTGRHGTPRAQYLQVLSFSLLLRFELVTEFQNTTNEGHYWFFVIIATYALGALYYLCNSSSKKEILKPEVIEVIRRYSASGSLNVIFSNLANAFLDKHVNN</sequence>